<evidence type="ECO:0000259" key="2">
    <source>
        <dbReference type="Pfam" id="PF07835"/>
    </source>
</evidence>
<protein>
    <submittedName>
        <fullName evidence="3">ChrR Cupin-like domain protein</fullName>
    </submittedName>
</protein>
<dbReference type="RefSeq" id="WP_021776810.1">
    <property type="nucleotide sequence ID" value="NZ_AWXE01000001.1"/>
</dbReference>
<dbReference type="Gene3D" id="1.20.5.160">
    <property type="entry name" value="Bacterial aa3 type cytochrome c oxidase subunit IV"/>
    <property type="match status" value="1"/>
</dbReference>
<dbReference type="SUPFAM" id="SSF81469">
    <property type="entry name" value="Bacterial aa3 type cytochrome c oxidase subunit IV"/>
    <property type="match status" value="1"/>
</dbReference>
<dbReference type="OrthoDB" id="9812071at2"/>
<comment type="caution">
    <text evidence="3">The sequence shown here is derived from an EMBL/GenBank/DDBJ whole genome shotgun (WGS) entry which is preliminary data.</text>
</comment>
<dbReference type="InterPro" id="IPR012422">
    <property type="entry name" value="Cyt_c_oxidase_su4_bac-aa3"/>
</dbReference>
<proteinExistence type="predicted"/>
<dbReference type="EMBL" id="AWXE01000001">
    <property type="protein sequence ID" value="ERL47793.1"/>
    <property type="molecule type" value="Genomic_DNA"/>
</dbReference>
<evidence type="ECO:0000256" key="1">
    <source>
        <dbReference type="SAM" id="Phobius"/>
    </source>
</evidence>
<keyword evidence="1" id="KW-1133">Transmembrane helix</keyword>
<evidence type="ECO:0000313" key="4">
    <source>
        <dbReference type="Proteomes" id="UP000016762"/>
    </source>
</evidence>
<keyword evidence="1" id="KW-0472">Membrane</keyword>
<organism evidence="3 4">
    <name type="scientific">Candidatus Micropelagius thuwalensis</name>
    <dbReference type="NCBI Taxonomy" id="1397666"/>
    <lineage>
        <taxon>Bacteria</taxon>
        <taxon>Pseudomonadati</taxon>
        <taxon>Pseudomonadota</taxon>
        <taxon>Alphaproteobacteria</taxon>
        <taxon>PS1 clade</taxon>
        <taxon>Candidatus Micropelagius</taxon>
    </lineage>
</organism>
<dbReference type="Pfam" id="PF07835">
    <property type="entry name" value="COX4_pro_2"/>
    <property type="match status" value="1"/>
</dbReference>
<evidence type="ECO:0000313" key="3">
    <source>
        <dbReference type="EMBL" id="ERL47793.1"/>
    </source>
</evidence>
<reference evidence="3 4" key="1">
    <citation type="journal article" date="2014" name="FEMS Microbiol. Ecol.">
        <title>Genomic differentiation among two strains of the PS1 clade isolated from geographically separated marine habitats.</title>
        <authorList>
            <person name="Jimenez-Infante F."/>
            <person name="Ngugi D.K."/>
            <person name="Alam I."/>
            <person name="Rashid M."/>
            <person name="Baalawi W."/>
            <person name="Kamau A.A."/>
            <person name="Bajic V.B."/>
            <person name="Stingl U."/>
        </authorList>
    </citation>
    <scope>NUCLEOTIDE SEQUENCE [LARGE SCALE GENOMIC DNA]</scope>
    <source>
        <strain evidence="3 4">RS24</strain>
    </source>
</reference>
<sequence>MENTHDTDDWGEEMDSSEHSNTYNLFLGLIKWGSIAVTAALLFLLFFVYF</sequence>
<dbReference type="AlphaFoldDB" id="U2WW96"/>
<name>U2WW96_9PROT</name>
<accession>U2WW96</accession>
<dbReference type="STRING" id="1397666.RS24_00773"/>
<gene>
    <name evidence="3" type="ORF">RS24_00773</name>
</gene>
<feature type="transmembrane region" description="Helical" evidence="1">
    <location>
        <begin position="29"/>
        <end position="49"/>
    </location>
</feature>
<dbReference type="InterPro" id="IPR036596">
    <property type="entry name" value="Cyt-C_aa3_sf"/>
</dbReference>
<keyword evidence="4" id="KW-1185">Reference proteome</keyword>
<feature type="domain" description="Cytochrome c oxidase subunit IV bacterial aa3 type" evidence="2">
    <location>
        <begin position="11"/>
        <end position="47"/>
    </location>
</feature>
<keyword evidence="1" id="KW-0812">Transmembrane</keyword>
<dbReference type="Proteomes" id="UP000016762">
    <property type="component" value="Unassembled WGS sequence"/>
</dbReference>